<reference evidence="2" key="1">
    <citation type="submission" date="2020-12" db="EMBL/GenBank/DDBJ databases">
        <authorList>
            <person name="Iha C."/>
        </authorList>
    </citation>
    <scope>NUCLEOTIDE SEQUENCE</scope>
</reference>
<keyword evidence="3" id="KW-1185">Reference proteome</keyword>
<sequence>MCPEMCDVPGVLCPAMWLLLLALHQFILPVPCAAVSQLVRSPVLAMLAILRVDLYPVLCVARTASSFHVVLQLYLACSFMCRLHVLLQLAPGNAACSDLAANLSKCEEHTQ</sequence>
<evidence type="ECO:0008006" key="4">
    <source>
        <dbReference type="Google" id="ProtNLM"/>
    </source>
</evidence>
<name>A0A8S1J757_9CHLO</name>
<organism evidence="2 3">
    <name type="scientific">Ostreobium quekettii</name>
    <dbReference type="NCBI Taxonomy" id="121088"/>
    <lineage>
        <taxon>Eukaryota</taxon>
        <taxon>Viridiplantae</taxon>
        <taxon>Chlorophyta</taxon>
        <taxon>core chlorophytes</taxon>
        <taxon>Ulvophyceae</taxon>
        <taxon>TCBD clade</taxon>
        <taxon>Bryopsidales</taxon>
        <taxon>Ostreobineae</taxon>
        <taxon>Ostreobiaceae</taxon>
        <taxon>Ostreobium</taxon>
    </lineage>
</organism>
<dbReference type="AlphaFoldDB" id="A0A8S1J757"/>
<comment type="caution">
    <text evidence="2">The sequence shown here is derived from an EMBL/GenBank/DDBJ whole genome shotgun (WGS) entry which is preliminary data.</text>
</comment>
<evidence type="ECO:0000313" key="2">
    <source>
        <dbReference type="EMBL" id="CAD7701737.1"/>
    </source>
</evidence>
<keyword evidence="1" id="KW-0732">Signal</keyword>
<feature type="signal peptide" evidence="1">
    <location>
        <begin position="1"/>
        <end position="34"/>
    </location>
</feature>
<dbReference type="EMBL" id="CAJHUC010001622">
    <property type="protein sequence ID" value="CAD7701737.1"/>
    <property type="molecule type" value="Genomic_DNA"/>
</dbReference>
<gene>
    <name evidence="2" type="ORF">OSTQU699_LOCUS7094</name>
</gene>
<proteinExistence type="predicted"/>
<feature type="chain" id="PRO_5035916681" description="Secreted protein" evidence="1">
    <location>
        <begin position="35"/>
        <end position="111"/>
    </location>
</feature>
<accession>A0A8S1J757</accession>
<protein>
    <recommendedName>
        <fullName evidence="4">Secreted protein</fullName>
    </recommendedName>
</protein>
<dbReference type="Proteomes" id="UP000708148">
    <property type="component" value="Unassembled WGS sequence"/>
</dbReference>
<evidence type="ECO:0000256" key="1">
    <source>
        <dbReference type="SAM" id="SignalP"/>
    </source>
</evidence>
<evidence type="ECO:0000313" key="3">
    <source>
        <dbReference type="Proteomes" id="UP000708148"/>
    </source>
</evidence>